<dbReference type="CDD" id="cd00009">
    <property type="entry name" value="AAA"/>
    <property type="match status" value="1"/>
</dbReference>
<evidence type="ECO:0000313" key="4">
    <source>
        <dbReference type="Proteomes" id="UP000284416"/>
    </source>
</evidence>
<dbReference type="InterPro" id="IPR041628">
    <property type="entry name" value="ChlI/MoxR_AAA_lid"/>
</dbReference>
<dbReference type="Pfam" id="PF07726">
    <property type="entry name" value="AAA_3"/>
    <property type="match status" value="1"/>
</dbReference>
<dbReference type="Gene3D" id="1.10.8.80">
    <property type="entry name" value="Magnesium chelatase subunit I, C-Terminal domain"/>
    <property type="match status" value="1"/>
</dbReference>
<evidence type="ECO:0000313" key="3">
    <source>
        <dbReference type="EMBL" id="RHW31408.1"/>
    </source>
</evidence>
<dbReference type="InterPro" id="IPR011703">
    <property type="entry name" value="ATPase_AAA-3"/>
</dbReference>
<feature type="domain" description="ChlI/MoxR AAA lid" evidence="2">
    <location>
        <begin position="230"/>
        <end position="301"/>
    </location>
</feature>
<dbReference type="Proteomes" id="UP000284416">
    <property type="component" value="Unassembled WGS sequence"/>
</dbReference>
<dbReference type="EMBL" id="QWEG01000023">
    <property type="protein sequence ID" value="RHW31408.1"/>
    <property type="molecule type" value="Genomic_DNA"/>
</dbReference>
<comment type="caution">
    <text evidence="3">The sequence shown here is derived from an EMBL/GenBank/DDBJ whole genome shotgun (WGS) entry which is preliminary data.</text>
</comment>
<dbReference type="RefSeq" id="WP_118924632.1">
    <property type="nucleotide sequence ID" value="NZ_QWEG01000023.1"/>
</dbReference>
<gene>
    <name evidence="3" type="ORF">D1B31_22255</name>
</gene>
<dbReference type="SUPFAM" id="SSF52540">
    <property type="entry name" value="P-loop containing nucleoside triphosphate hydrolases"/>
    <property type="match status" value="1"/>
</dbReference>
<feature type="domain" description="ATPase AAA-3" evidence="1">
    <location>
        <begin position="37"/>
        <end position="167"/>
    </location>
</feature>
<dbReference type="GO" id="GO:0016887">
    <property type="term" value="F:ATP hydrolysis activity"/>
    <property type="evidence" value="ECO:0007669"/>
    <property type="project" value="InterPro"/>
</dbReference>
<dbReference type="PANTHER" id="PTHR42759">
    <property type="entry name" value="MOXR FAMILY PROTEIN"/>
    <property type="match status" value="1"/>
</dbReference>
<dbReference type="InterPro" id="IPR027417">
    <property type="entry name" value="P-loop_NTPase"/>
</dbReference>
<dbReference type="PANTHER" id="PTHR42759:SF5">
    <property type="entry name" value="METHANOL DEHYDROGENASE REGULATOR"/>
    <property type="match status" value="1"/>
</dbReference>
<protein>
    <submittedName>
        <fullName evidence="3">MoxR family ATPase</fullName>
    </submittedName>
</protein>
<dbReference type="GO" id="GO:0005524">
    <property type="term" value="F:ATP binding"/>
    <property type="evidence" value="ECO:0007669"/>
    <property type="project" value="InterPro"/>
</dbReference>
<dbReference type="Pfam" id="PF17863">
    <property type="entry name" value="AAA_lid_2"/>
    <property type="match status" value="1"/>
</dbReference>
<dbReference type="OrthoDB" id="9808397at2"/>
<name>A0A417YFB0_9BACI</name>
<proteinExistence type="predicted"/>
<accession>A0A417YFB0</accession>
<sequence>MEAKKILNELKKEVSNHLIGKEREVELMFIALLFNGHVLMESVPGTGKTMLAKKFSEAVGGRFSRIQFTPDVLPSDITGIQFFNPKKQEFELLQGPIMANIVLADEINRATPRTQSSLLEAMEEKQVTIDGHTLPIEQPFMVIATQNPVESQQGTFPLPVAQMDRFFIKLQALYPEIEEERKIMQIHRNGMGTPKIDQVVTKEELLKFALEASQVVISHDVETYILELARKTRDHALIELGASPRATIAMMKAAQGKAFVAGRSFVVPDDVKAVTPFVLAHRLYLTTEGSLTRTSEAIMKEILESVPVPVETGGG</sequence>
<keyword evidence="4" id="KW-1185">Reference proteome</keyword>
<evidence type="ECO:0000259" key="2">
    <source>
        <dbReference type="Pfam" id="PF17863"/>
    </source>
</evidence>
<reference evidence="3 4" key="1">
    <citation type="journal article" date="2017" name="Int. J. Syst. Evol. Microbiol.">
        <title>Bacillus notoginsengisoli sp. nov., a novel bacterium isolated from the rhizosphere of Panax notoginseng.</title>
        <authorList>
            <person name="Zhang M.Y."/>
            <person name="Cheng J."/>
            <person name="Cai Y."/>
            <person name="Zhang T.Y."/>
            <person name="Wu Y.Y."/>
            <person name="Manikprabhu D."/>
            <person name="Li W.J."/>
            <person name="Zhang Y.X."/>
        </authorList>
    </citation>
    <scope>NUCLEOTIDE SEQUENCE [LARGE SCALE GENOMIC DNA]</scope>
    <source>
        <strain evidence="3 4">JCM 30743</strain>
    </source>
</reference>
<evidence type="ECO:0000259" key="1">
    <source>
        <dbReference type="Pfam" id="PF07726"/>
    </source>
</evidence>
<dbReference type="InterPro" id="IPR050764">
    <property type="entry name" value="CbbQ/NirQ/NorQ/GpvN"/>
</dbReference>
<dbReference type="PIRSF" id="PIRSF002849">
    <property type="entry name" value="AAA_ATPase_chaperone_MoxR_prd"/>
    <property type="match status" value="1"/>
</dbReference>
<dbReference type="Gene3D" id="3.40.50.300">
    <property type="entry name" value="P-loop containing nucleotide triphosphate hydrolases"/>
    <property type="match status" value="1"/>
</dbReference>
<dbReference type="AlphaFoldDB" id="A0A417YFB0"/>
<organism evidence="3 4">
    <name type="scientific">Neobacillus notoginsengisoli</name>
    <dbReference type="NCBI Taxonomy" id="1578198"/>
    <lineage>
        <taxon>Bacteria</taxon>
        <taxon>Bacillati</taxon>
        <taxon>Bacillota</taxon>
        <taxon>Bacilli</taxon>
        <taxon>Bacillales</taxon>
        <taxon>Bacillaceae</taxon>
        <taxon>Neobacillus</taxon>
    </lineage>
</organism>